<keyword evidence="4 8" id="KW-0812">Transmembrane</keyword>
<organism evidence="9 10">
    <name type="scientific">Candidatus Auribacter fodinae</name>
    <dbReference type="NCBI Taxonomy" id="2093366"/>
    <lineage>
        <taxon>Bacteria</taxon>
        <taxon>Pseudomonadati</taxon>
        <taxon>Candidatus Auribacterota</taxon>
        <taxon>Candidatus Auribacteria</taxon>
        <taxon>Candidatus Auribacterales</taxon>
        <taxon>Candidatus Auribacteraceae</taxon>
        <taxon>Candidatus Auribacter</taxon>
    </lineage>
</organism>
<dbReference type="EMBL" id="QZJZ01000048">
    <property type="protein sequence ID" value="RJP59469.1"/>
    <property type="molecule type" value="Genomic_DNA"/>
</dbReference>
<gene>
    <name evidence="9" type="ORF">C4541_05910</name>
</gene>
<comment type="similarity">
    <text evidence="7">Belongs to the glycosyltransferase 87 family.</text>
</comment>
<feature type="transmembrane region" description="Helical" evidence="8">
    <location>
        <begin position="332"/>
        <end position="351"/>
    </location>
</feature>
<evidence type="ECO:0000256" key="7">
    <source>
        <dbReference type="ARBA" id="ARBA00024033"/>
    </source>
</evidence>
<dbReference type="Proteomes" id="UP000266426">
    <property type="component" value="Unassembled WGS sequence"/>
</dbReference>
<reference evidence="9 10" key="1">
    <citation type="journal article" date="2017" name="ISME J.">
        <title>Energy and carbon metabolisms in a deep terrestrial subsurface fluid microbial community.</title>
        <authorList>
            <person name="Momper L."/>
            <person name="Jungbluth S.P."/>
            <person name="Lee M.D."/>
            <person name="Amend J.P."/>
        </authorList>
    </citation>
    <scope>NUCLEOTIDE SEQUENCE [LARGE SCALE GENOMIC DNA]</scope>
    <source>
        <strain evidence="9">SURF_26</strain>
    </source>
</reference>
<dbReference type="AlphaFoldDB" id="A0A3A4R3C3"/>
<comment type="subcellular location">
    <subcellularLocation>
        <location evidence="1">Cell membrane</location>
        <topology evidence="1">Multi-pass membrane protein</topology>
    </subcellularLocation>
</comment>
<keyword evidence="5 8" id="KW-1133">Transmembrane helix</keyword>
<keyword evidence="6 8" id="KW-0472">Membrane</keyword>
<feature type="transmembrane region" description="Helical" evidence="8">
    <location>
        <begin position="306"/>
        <end position="325"/>
    </location>
</feature>
<feature type="transmembrane region" description="Helical" evidence="8">
    <location>
        <begin position="198"/>
        <end position="218"/>
    </location>
</feature>
<evidence type="ECO:0000256" key="1">
    <source>
        <dbReference type="ARBA" id="ARBA00004651"/>
    </source>
</evidence>
<keyword evidence="3" id="KW-0808">Transferase</keyword>
<protein>
    <submittedName>
        <fullName evidence="9">DUF2029 domain-containing protein</fullName>
    </submittedName>
</protein>
<feature type="transmembrane region" description="Helical" evidence="8">
    <location>
        <begin position="170"/>
        <end position="192"/>
    </location>
</feature>
<feature type="transmembrane region" description="Helical" evidence="8">
    <location>
        <begin position="121"/>
        <end position="140"/>
    </location>
</feature>
<dbReference type="GO" id="GO:0016758">
    <property type="term" value="F:hexosyltransferase activity"/>
    <property type="evidence" value="ECO:0007669"/>
    <property type="project" value="InterPro"/>
</dbReference>
<evidence type="ECO:0000313" key="10">
    <source>
        <dbReference type="Proteomes" id="UP000266426"/>
    </source>
</evidence>
<feature type="transmembrane region" description="Helical" evidence="8">
    <location>
        <begin position="7"/>
        <end position="28"/>
    </location>
</feature>
<evidence type="ECO:0000256" key="6">
    <source>
        <dbReference type="ARBA" id="ARBA00023136"/>
    </source>
</evidence>
<feature type="transmembrane region" description="Helical" evidence="8">
    <location>
        <begin position="357"/>
        <end position="376"/>
    </location>
</feature>
<evidence type="ECO:0000256" key="8">
    <source>
        <dbReference type="SAM" id="Phobius"/>
    </source>
</evidence>
<proteinExistence type="inferred from homology"/>
<feature type="transmembrane region" description="Helical" evidence="8">
    <location>
        <begin position="262"/>
        <end position="280"/>
    </location>
</feature>
<accession>A0A3A4R3C3</accession>
<evidence type="ECO:0000256" key="2">
    <source>
        <dbReference type="ARBA" id="ARBA00022475"/>
    </source>
</evidence>
<evidence type="ECO:0000256" key="5">
    <source>
        <dbReference type="ARBA" id="ARBA00022989"/>
    </source>
</evidence>
<dbReference type="Pfam" id="PF09594">
    <property type="entry name" value="GT87"/>
    <property type="match status" value="1"/>
</dbReference>
<sequence>MKRYFSLPVFLIPFVLTVLYGVSNLVLLSQQRAVFPLNKFFYMMDFRDYYAAGKLLFQHGKSPYDHDRYVTPPPAAVLSYPLGALPFKTARLVWAALILASTVFIILIVSVQAGSVKGDTMFIAGCLTVTFLFSYPYYFVFERGNIDWLVLVLCVAAMSAINARRWIGSGVLLGLAVCLKVYPAFLLIPFLITRRYKVLAGAIGTFAVSFLIQPRLWMEYITGRLLVRADFFRIDENASITTFYYHAARLLRLDIAQNTLRAVGRVSGLLMIAVLIIVLFRSRSSRSLAEQVMACIPFMFLLPHTVYVYGLIFYIPCLAVLFCNGMGRRMRLFLVSGLILAQAQCIILYKITNMELIHILPSFGNLVLAGVSIWYLGASRTGEANHAG</sequence>
<comment type="caution">
    <text evidence="9">The sequence shown here is derived from an EMBL/GenBank/DDBJ whole genome shotgun (WGS) entry which is preliminary data.</text>
</comment>
<evidence type="ECO:0000256" key="4">
    <source>
        <dbReference type="ARBA" id="ARBA00022692"/>
    </source>
</evidence>
<dbReference type="InterPro" id="IPR018584">
    <property type="entry name" value="GT87"/>
</dbReference>
<dbReference type="GO" id="GO:0005886">
    <property type="term" value="C:plasma membrane"/>
    <property type="evidence" value="ECO:0007669"/>
    <property type="project" value="UniProtKB-SubCell"/>
</dbReference>
<feature type="transmembrane region" description="Helical" evidence="8">
    <location>
        <begin position="92"/>
        <end position="109"/>
    </location>
</feature>
<feature type="transmembrane region" description="Helical" evidence="8">
    <location>
        <begin position="146"/>
        <end position="163"/>
    </location>
</feature>
<evidence type="ECO:0000313" key="9">
    <source>
        <dbReference type="EMBL" id="RJP59469.1"/>
    </source>
</evidence>
<evidence type="ECO:0000256" key="3">
    <source>
        <dbReference type="ARBA" id="ARBA00022679"/>
    </source>
</evidence>
<name>A0A3A4R3C3_9BACT</name>
<keyword evidence="2" id="KW-1003">Cell membrane</keyword>